<dbReference type="AlphaFoldDB" id="A0A7Z8JX07"/>
<accession>A0A7Z8JX07</accession>
<gene>
    <name evidence="3" type="ORF">FA014_15425</name>
</gene>
<dbReference type="Gene3D" id="2.40.260.10">
    <property type="entry name" value="Sortase"/>
    <property type="match status" value="1"/>
</dbReference>
<dbReference type="SUPFAM" id="SSF63817">
    <property type="entry name" value="Sortase"/>
    <property type="match status" value="1"/>
</dbReference>
<dbReference type="Proteomes" id="UP000308121">
    <property type="component" value="Unassembled WGS sequence"/>
</dbReference>
<dbReference type="EMBL" id="SZYE01000159">
    <property type="protein sequence ID" value="TKR22621.1"/>
    <property type="molecule type" value="Genomic_DNA"/>
</dbReference>
<dbReference type="GO" id="GO:0016787">
    <property type="term" value="F:hydrolase activity"/>
    <property type="evidence" value="ECO:0007669"/>
    <property type="project" value="UniProtKB-KW"/>
</dbReference>
<name>A0A7Z8JX07_9CELL</name>
<evidence type="ECO:0000256" key="1">
    <source>
        <dbReference type="ARBA" id="ARBA00022801"/>
    </source>
</evidence>
<evidence type="ECO:0000313" key="3">
    <source>
        <dbReference type="EMBL" id="TKR22621.1"/>
    </source>
</evidence>
<feature type="region of interest" description="Disordered" evidence="2">
    <location>
        <begin position="1"/>
        <end position="29"/>
    </location>
</feature>
<dbReference type="InterPro" id="IPR005754">
    <property type="entry name" value="Sortase"/>
</dbReference>
<dbReference type="CDD" id="cd05829">
    <property type="entry name" value="Sortase_F"/>
    <property type="match status" value="1"/>
</dbReference>
<reference evidence="3 4" key="1">
    <citation type="submission" date="2019-05" db="EMBL/GenBank/DDBJ databases">
        <title>Genome sequence of Cellulomonas hominis strain CS1.</title>
        <authorList>
            <person name="Belmont J."/>
            <person name="Maclea K.S."/>
        </authorList>
    </citation>
    <scope>NUCLEOTIDE SEQUENCE [LARGE SCALE GENOMIC DNA]</scope>
    <source>
        <strain evidence="3 4">CS1</strain>
    </source>
</reference>
<dbReference type="InterPro" id="IPR042001">
    <property type="entry name" value="Sortase_F"/>
</dbReference>
<feature type="compositionally biased region" description="Low complexity" evidence="2">
    <location>
        <begin position="1"/>
        <end position="15"/>
    </location>
</feature>
<dbReference type="OrthoDB" id="525039at2"/>
<dbReference type="InterPro" id="IPR023365">
    <property type="entry name" value="Sortase_dom-sf"/>
</dbReference>
<dbReference type="RefSeq" id="WP_154730543.1">
    <property type="nucleotide sequence ID" value="NZ_SZYE01000159.1"/>
</dbReference>
<proteinExistence type="predicted"/>
<organism evidence="3 4">
    <name type="scientific">Cellulomonas hominis</name>
    <dbReference type="NCBI Taxonomy" id="156981"/>
    <lineage>
        <taxon>Bacteria</taxon>
        <taxon>Bacillati</taxon>
        <taxon>Actinomycetota</taxon>
        <taxon>Actinomycetes</taxon>
        <taxon>Micrococcales</taxon>
        <taxon>Cellulomonadaceae</taxon>
        <taxon>Cellulomonas</taxon>
    </lineage>
</organism>
<evidence type="ECO:0000256" key="2">
    <source>
        <dbReference type="SAM" id="MobiDB-lite"/>
    </source>
</evidence>
<comment type="caution">
    <text evidence="3">The sequence shown here is derived from an EMBL/GenBank/DDBJ whole genome shotgun (WGS) entry which is preliminary data.</text>
</comment>
<dbReference type="Pfam" id="PF04203">
    <property type="entry name" value="Sortase"/>
    <property type="match status" value="1"/>
</dbReference>
<sequence length="177" mass="18286">ATPTDAPAAPAVPVVPATPPPPEDDGGAPVRVAVPARSIEVPVDPVGVAEDGQMEIPPLAERGGWYRYGSDPGDAAGTTVVAAHVDSVASAGTGPFVRLVDVVPGDEVRVDLADGSTRTYVVDAVTRFPKSEARWPDVFTRDGPPRLALVTCGGTFDRGTRHYRDNVLVTASPADAP</sequence>
<keyword evidence="1" id="KW-0378">Hydrolase</keyword>
<evidence type="ECO:0000313" key="4">
    <source>
        <dbReference type="Proteomes" id="UP000308121"/>
    </source>
</evidence>
<protein>
    <submittedName>
        <fullName evidence="3">Class F sortase</fullName>
    </submittedName>
</protein>
<feature type="non-terminal residue" evidence="3">
    <location>
        <position position="1"/>
    </location>
</feature>